<dbReference type="RefSeq" id="WP_013158336.1">
    <property type="nucleotide sequence ID" value="NC_014212.1"/>
</dbReference>
<protein>
    <submittedName>
        <fullName evidence="3">Transcriptional regulator, IclR family</fullName>
    </submittedName>
</protein>
<evidence type="ECO:0000313" key="3">
    <source>
        <dbReference type="EMBL" id="ADH63780.1"/>
    </source>
</evidence>
<dbReference type="OrthoDB" id="27182at2"/>
<dbReference type="InterPro" id="IPR005471">
    <property type="entry name" value="Tscrpt_reg_IclR_N"/>
</dbReference>
<feature type="transmembrane region" description="Helical" evidence="1">
    <location>
        <begin position="68"/>
        <end position="89"/>
    </location>
</feature>
<evidence type="ECO:0000259" key="2">
    <source>
        <dbReference type="Pfam" id="PF09339"/>
    </source>
</evidence>
<dbReference type="eggNOG" id="COG1414">
    <property type="taxonomic scope" value="Bacteria"/>
</dbReference>
<dbReference type="SUPFAM" id="SSF46785">
    <property type="entry name" value="Winged helix' DNA-binding domain"/>
    <property type="match status" value="1"/>
</dbReference>
<dbReference type="InterPro" id="IPR036390">
    <property type="entry name" value="WH_DNA-bd_sf"/>
</dbReference>
<keyword evidence="1" id="KW-0472">Membrane</keyword>
<evidence type="ECO:0000313" key="4">
    <source>
        <dbReference type="Proteomes" id="UP000001916"/>
    </source>
</evidence>
<dbReference type="InterPro" id="IPR036388">
    <property type="entry name" value="WH-like_DNA-bd_sf"/>
</dbReference>
<dbReference type="EMBL" id="CP002042">
    <property type="protein sequence ID" value="ADH63780.1"/>
    <property type="molecule type" value="Genomic_DNA"/>
</dbReference>
<dbReference type="GO" id="GO:0006355">
    <property type="term" value="P:regulation of DNA-templated transcription"/>
    <property type="evidence" value="ECO:0007669"/>
    <property type="project" value="InterPro"/>
</dbReference>
<dbReference type="GO" id="GO:0003677">
    <property type="term" value="F:DNA binding"/>
    <property type="evidence" value="ECO:0007669"/>
    <property type="project" value="InterPro"/>
</dbReference>
<keyword evidence="1" id="KW-1133">Transmembrane helix</keyword>
<dbReference type="HOGENOM" id="CLU_082984_0_0_0"/>
<dbReference type="InterPro" id="IPR011991">
    <property type="entry name" value="ArsR-like_HTH"/>
</dbReference>
<name>D7BGG4_ALLS1</name>
<keyword evidence="4" id="KW-1185">Reference proteome</keyword>
<keyword evidence="1" id="KW-0812">Transmembrane</keyword>
<dbReference type="AlphaFoldDB" id="D7BGG4"/>
<proteinExistence type="predicted"/>
<dbReference type="Proteomes" id="UP000001916">
    <property type="component" value="Chromosome"/>
</dbReference>
<feature type="domain" description="HTH iclR-type" evidence="2">
    <location>
        <begin position="183"/>
        <end position="221"/>
    </location>
</feature>
<reference evidence="3 4" key="1">
    <citation type="journal article" date="2010" name="Stand. Genomic Sci.">
        <title>Complete genome sequence of Meiothermus silvanus type strain (VI-R2).</title>
        <authorList>
            <person name="Sikorski J."/>
            <person name="Tindall B.J."/>
            <person name="Lowry S."/>
            <person name="Lucas S."/>
            <person name="Nolan M."/>
            <person name="Copeland A."/>
            <person name="Glavina Del Rio T."/>
            <person name="Tice H."/>
            <person name="Cheng J.F."/>
            <person name="Han C."/>
            <person name="Pitluck S."/>
            <person name="Liolios K."/>
            <person name="Ivanova N."/>
            <person name="Mavromatis K."/>
            <person name="Mikhailova N."/>
            <person name="Pati A."/>
            <person name="Goodwin L."/>
            <person name="Chen A."/>
            <person name="Palaniappan K."/>
            <person name="Land M."/>
            <person name="Hauser L."/>
            <person name="Chang Y.J."/>
            <person name="Jeffries C.D."/>
            <person name="Rohde M."/>
            <person name="Goker M."/>
            <person name="Woyke T."/>
            <person name="Bristow J."/>
            <person name="Eisen J.A."/>
            <person name="Markowitz V."/>
            <person name="Hugenholtz P."/>
            <person name="Kyrpides N.C."/>
            <person name="Klenk H.P."/>
            <person name="Lapidus A."/>
        </authorList>
    </citation>
    <scope>NUCLEOTIDE SEQUENCE [LARGE SCALE GENOMIC DNA]</scope>
    <source>
        <strain evidence="4">ATCC 700542 / DSM 9946 / VI-R2</strain>
    </source>
</reference>
<dbReference type="Gene3D" id="1.10.10.10">
    <property type="entry name" value="Winged helix-like DNA-binding domain superfamily/Winged helix DNA-binding domain"/>
    <property type="match status" value="1"/>
</dbReference>
<evidence type="ECO:0000256" key="1">
    <source>
        <dbReference type="SAM" id="Phobius"/>
    </source>
</evidence>
<dbReference type="KEGG" id="msv:Mesil_1905"/>
<feature type="transmembrane region" description="Helical" evidence="1">
    <location>
        <begin position="40"/>
        <end position="61"/>
    </location>
</feature>
<gene>
    <name evidence="3" type="ordered locus">Mesil_1905</name>
</gene>
<accession>D7BGG4</accession>
<dbReference type="Pfam" id="PF09339">
    <property type="entry name" value="HTH_IclR"/>
    <property type="match status" value="1"/>
</dbReference>
<dbReference type="CDD" id="cd00090">
    <property type="entry name" value="HTH_ARSR"/>
    <property type="match status" value="1"/>
</dbReference>
<dbReference type="STRING" id="526227.Mesil_1905"/>
<organism evidence="3 4">
    <name type="scientific">Allomeiothermus silvanus (strain ATCC 700542 / DSM 9946 / NBRC 106475 / NCIMB 13440 / VI-R2)</name>
    <name type="common">Thermus silvanus</name>
    <dbReference type="NCBI Taxonomy" id="526227"/>
    <lineage>
        <taxon>Bacteria</taxon>
        <taxon>Thermotogati</taxon>
        <taxon>Deinococcota</taxon>
        <taxon>Deinococci</taxon>
        <taxon>Thermales</taxon>
        <taxon>Thermaceae</taxon>
        <taxon>Allomeiothermus</taxon>
    </lineage>
</organism>
<sequence length="233" mass="25157">MNAHLRNTLIALLALAYLATLVMSAGHLTKWFDLSLGELPRFFSIGLAVGLELLAFTLSLASTLEPRLRWSLAGGLFFLLLVWLGNLLAMARVANAPGWEVFAQSLFALGPLVAGKAIGELLRLERPGRPPSADLSTSGQRVHVQTHVHTTTVHQALQVTDRMSSSTQPGKPDERVEQLLAVLSGQPLGPSALARRTGLPKTTVYRLTARLLEAGLIAQTPGGYVRTEVERGR</sequence>